<feature type="region of interest" description="Disordered" evidence="1">
    <location>
        <begin position="195"/>
        <end position="227"/>
    </location>
</feature>
<feature type="region of interest" description="Disordered" evidence="1">
    <location>
        <begin position="1"/>
        <end position="127"/>
    </location>
</feature>
<protein>
    <submittedName>
        <fullName evidence="3">WH2 domain-containing protein</fullName>
    </submittedName>
</protein>
<evidence type="ECO:0000256" key="1">
    <source>
        <dbReference type="SAM" id="MobiDB-lite"/>
    </source>
</evidence>
<feature type="compositionally biased region" description="Basic and acidic residues" evidence="1">
    <location>
        <begin position="105"/>
        <end position="127"/>
    </location>
</feature>
<accession>A0A0N4ZMX5</accession>
<name>A0A0N4ZMX5_PARTI</name>
<feature type="compositionally biased region" description="Basic and acidic residues" evidence="1">
    <location>
        <begin position="1"/>
        <end position="23"/>
    </location>
</feature>
<dbReference type="Proteomes" id="UP000038045">
    <property type="component" value="Unplaced"/>
</dbReference>
<reference evidence="3" key="1">
    <citation type="submission" date="2017-02" db="UniProtKB">
        <authorList>
            <consortium name="WormBaseParasite"/>
        </authorList>
    </citation>
    <scope>IDENTIFICATION</scope>
</reference>
<feature type="compositionally biased region" description="Low complexity" evidence="1">
    <location>
        <begin position="69"/>
        <end position="80"/>
    </location>
</feature>
<feature type="compositionally biased region" description="Basic and acidic residues" evidence="1">
    <location>
        <begin position="195"/>
        <end position="223"/>
    </location>
</feature>
<feature type="compositionally biased region" description="Polar residues" evidence="1">
    <location>
        <begin position="39"/>
        <end position="49"/>
    </location>
</feature>
<dbReference type="AlphaFoldDB" id="A0A0N4ZMX5"/>
<organism evidence="2 3">
    <name type="scientific">Parastrongyloides trichosuri</name>
    <name type="common">Possum-specific nematode worm</name>
    <dbReference type="NCBI Taxonomy" id="131310"/>
    <lineage>
        <taxon>Eukaryota</taxon>
        <taxon>Metazoa</taxon>
        <taxon>Ecdysozoa</taxon>
        <taxon>Nematoda</taxon>
        <taxon>Chromadorea</taxon>
        <taxon>Rhabditida</taxon>
        <taxon>Tylenchina</taxon>
        <taxon>Panagrolaimomorpha</taxon>
        <taxon>Strongyloidoidea</taxon>
        <taxon>Strongyloididae</taxon>
        <taxon>Parastrongyloides</taxon>
    </lineage>
</organism>
<dbReference type="WBParaSite" id="PTRK_0000989100.1">
    <property type="protein sequence ID" value="PTRK_0000989100.1"/>
    <property type="gene ID" value="PTRK_0000989100"/>
</dbReference>
<feature type="compositionally biased region" description="Basic and acidic residues" evidence="1">
    <location>
        <begin position="81"/>
        <end position="95"/>
    </location>
</feature>
<evidence type="ECO:0000313" key="2">
    <source>
        <dbReference type="Proteomes" id="UP000038045"/>
    </source>
</evidence>
<proteinExistence type="predicted"/>
<sequence>MSENITEDKSKVETKSSSKEHGSNRSLAPSGKLSEKTTNESMVKNSNVTIADMKSQLEIIRKNIPRQGSNNKINSNSNSIPKRDEKKSRKSKIDSGNKVISKSGKGKDVSDKMNIDNKSNNKEDDSKEIFYSCSSEIPMSGSSVRSSIALSDTEIDRLNKKVDCISKSTSTNKEQMDKNGVKNIIKKVVDNKSLKDNKKHDVRKDKDKLPIKEIKKKDDERSNETTPYTVTYPEDVIHYNVSKEVPQNKYKTNNNIGFVNTGTLINQSFINLSSSDMSQPETINKIKRSFQNSIPPVHPIIRSITPKIKETVLSQEQSQTFIRKGDNSPWIKKQITPSLFDYEAEKDGKTNVMERFEIVDETSMTEEDGSTFNGSY</sequence>
<evidence type="ECO:0000313" key="3">
    <source>
        <dbReference type="WBParaSite" id="PTRK_0000989100.1"/>
    </source>
</evidence>
<keyword evidence="2" id="KW-1185">Reference proteome</keyword>